<reference evidence="1 2" key="1">
    <citation type="submission" date="2016-04" db="EMBL/GenBank/DDBJ databases">
        <title>Genome analyses suggest a sexual origin of heterokaryosis in a supposedly ancient asexual fungus.</title>
        <authorList>
            <person name="Ropars J."/>
            <person name="Sedzielewska K."/>
            <person name="Noel J."/>
            <person name="Charron P."/>
            <person name="Farinelli L."/>
            <person name="Marton T."/>
            <person name="Kruger M."/>
            <person name="Pelin A."/>
            <person name="Brachmann A."/>
            <person name="Corradi N."/>
        </authorList>
    </citation>
    <scope>NUCLEOTIDE SEQUENCE [LARGE SCALE GENOMIC DNA]</scope>
    <source>
        <strain evidence="1 2">C2</strain>
    </source>
</reference>
<name>A0A2N1KU85_9GLOM</name>
<accession>A0A2N1KU85</accession>
<dbReference type="AlphaFoldDB" id="A0A2N1KU85"/>
<comment type="caution">
    <text evidence="1">The sequence shown here is derived from an EMBL/GenBank/DDBJ whole genome shotgun (WGS) entry which is preliminary data.</text>
</comment>
<dbReference type="EMBL" id="LLXL01010470">
    <property type="protein sequence ID" value="PKK39391.1"/>
    <property type="molecule type" value="Genomic_DNA"/>
</dbReference>
<organism evidence="1 2">
    <name type="scientific">Rhizophagus irregularis</name>
    <dbReference type="NCBI Taxonomy" id="588596"/>
    <lineage>
        <taxon>Eukaryota</taxon>
        <taxon>Fungi</taxon>
        <taxon>Fungi incertae sedis</taxon>
        <taxon>Mucoromycota</taxon>
        <taxon>Glomeromycotina</taxon>
        <taxon>Glomeromycetes</taxon>
        <taxon>Glomerales</taxon>
        <taxon>Glomeraceae</taxon>
        <taxon>Rhizophagus</taxon>
    </lineage>
</organism>
<feature type="non-terminal residue" evidence="1">
    <location>
        <position position="115"/>
    </location>
</feature>
<dbReference type="VEuPathDB" id="FungiDB:RhiirFUN_016483"/>
<evidence type="ECO:0000313" key="2">
    <source>
        <dbReference type="Proteomes" id="UP000233469"/>
    </source>
</evidence>
<protein>
    <submittedName>
        <fullName evidence="1">Uncharacterized protein</fullName>
    </submittedName>
</protein>
<proteinExistence type="predicted"/>
<gene>
    <name evidence="1" type="ORF">RhiirC2_805477</name>
</gene>
<dbReference type="Proteomes" id="UP000233469">
    <property type="component" value="Unassembled WGS sequence"/>
</dbReference>
<evidence type="ECO:0000313" key="1">
    <source>
        <dbReference type="EMBL" id="PKK39391.1"/>
    </source>
</evidence>
<reference evidence="1 2" key="2">
    <citation type="submission" date="2017-10" db="EMBL/GenBank/DDBJ databases">
        <title>Extensive intraspecific genome diversity in a model arbuscular mycorrhizal fungus.</title>
        <authorList>
            <person name="Chen E.C.H."/>
            <person name="Morin E."/>
            <person name="Baudet D."/>
            <person name="Noel J."/>
            <person name="Ndikumana S."/>
            <person name="Charron P."/>
            <person name="St-Onge C."/>
            <person name="Giorgi J."/>
            <person name="Grigoriev I.V."/>
            <person name="Roux C."/>
            <person name="Martin F.M."/>
            <person name="Corradi N."/>
        </authorList>
    </citation>
    <scope>NUCLEOTIDE SEQUENCE [LARGE SCALE GENOMIC DNA]</scope>
    <source>
        <strain evidence="1 2">C2</strain>
    </source>
</reference>
<sequence length="115" mass="13196">MGIKDNIWMLSTKPLNTSVQHSNSIAGTLRLNEEGSLKFLQTNHSVFFKSMIREFSKVIPANEQRISTSGIWKYDTTSPEKILLTFKINEAKDDHAIELNSQTIFEILRTLIKQK</sequence>